<proteinExistence type="predicted"/>
<gene>
    <name evidence="2" type="ORF">NRB20_36200</name>
</gene>
<dbReference type="Proteomes" id="UP000438448">
    <property type="component" value="Unassembled WGS sequence"/>
</dbReference>
<name>A0A7K0D444_9NOCA</name>
<accession>A0A7K0D444</accession>
<reference evidence="2 3" key="1">
    <citation type="submission" date="2019-10" db="EMBL/GenBank/DDBJ databases">
        <title>Nocardia macrotermitis sp. nov. and Nocardia aurantia sp. nov., isolated from the gut of fungus growing-termite Macrotermes natalensis.</title>
        <authorList>
            <person name="Benndorf R."/>
            <person name="Schwitalla J."/>
            <person name="Martin K."/>
            <person name="De Beer W."/>
            <person name="Kaster A.-K."/>
            <person name="Vollmers J."/>
            <person name="Poulsen M."/>
            <person name="Beemelmanns C."/>
        </authorList>
    </citation>
    <scope>NUCLEOTIDE SEQUENCE [LARGE SCALE GENOMIC DNA]</scope>
    <source>
        <strain evidence="2 3">RB20</strain>
    </source>
</reference>
<protein>
    <recommendedName>
        <fullName evidence="1">DUF5753 domain-containing protein</fullName>
    </recommendedName>
</protein>
<organism evidence="2 3">
    <name type="scientific">Nocardia macrotermitis</name>
    <dbReference type="NCBI Taxonomy" id="2585198"/>
    <lineage>
        <taxon>Bacteria</taxon>
        <taxon>Bacillati</taxon>
        <taxon>Actinomycetota</taxon>
        <taxon>Actinomycetes</taxon>
        <taxon>Mycobacteriales</taxon>
        <taxon>Nocardiaceae</taxon>
        <taxon>Nocardia</taxon>
    </lineage>
</organism>
<dbReference type="EMBL" id="WEGK01000007">
    <property type="protein sequence ID" value="MQY20515.1"/>
    <property type="molecule type" value="Genomic_DNA"/>
</dbReference>
<keyword evidence="3" id="KW-1185">Reference proteome</keyword>
<dbReference type="InterPro" id="IPR043917">
    <property type="entry name" value="DUF5753"/>
</dbReference>
<sequence>MPRRSPTVAGWELMLRIREQSKTRGIKANAIHKALDISPGYWSQVANYRGVLTEDKLEPLLGLLEFDSDEQTELRELRTIAKERAWWNEYSALFDDQLMRFYGLEDGALRIRSVDNGVIPGLLQTEDYINALVYSIVSTGRPTEAQQRVRARLQRQRRLEDPDPLQLSVVIGQAALMQQVGGPDVQRQQLLHLCEMVNKHPDNLDVRVLPFDARGSIASLNAATFHLLDFGNPRLPILGWLETAIYGEITDETTQVDALEYLYNQMRSIALDREESSRLIKDIAARIG</sequence>
<dbReference type="OrthoDB" id="4285266at2"/>
<dbReference type="AlphaFoldDB" id="A0A7K0D444"/>
<evidence type="ECO:0000313" key="2">
    <source>
        <dbReference type="EMBL" id="MQY20515.1"/>
    </source>
</evidence>
<evidence type="ECO:0000259" key="1">
    <source>
        <dbReference type="Pfam" id="PF19054"/>
    </source>
</evidence>
<evidence type="ECO:0000313" key="3">
    <source>
        <dbReference type="Proteomes" id="UP000438448"/>
    </source>
</evidence>
<feature type="domain" description="DUF5753" evidence="1">
    <location>
        <begin position="99"/>
        <end position="281"/>
    </location>
</feature>
<comment type="caution">
    <text evidence="2">The sequence shown here is derived from an EMBL/GenBank/DDBJ whole genome shotgun (WGS) entry which is preliminary data.</text>
</comment>
<dbReference type="Pfam" id="PF19054">
    <property type="entry name" value="DUF5753"/>
    <property type="match status" value="1"/>
</dbReference>